<feature type="compositionally biased region" description="Basic and acidic residues" evidence="2">
    <location>
        <begin position="36"/>
        <end position="46"/>
    </location>
</feature>
<keyword evidence="1" id="KW-0863">Zinc-finger</keyword>
<evidence type="ECO:0000256" key="2">
    <source>
        <dbReference type="SAM" id="MobiDB-lite"/>
    </source>
</evidence>
<feature type="region of interest" description="Disordered" evidence="2">
    <location>
        <begin position="307"/>
        <end position="436"/>
    </location>
</feature>
<feature type="compositionally biased region" description="Basic residues" evidence="2">
    <location>
        <begin position="307"/>
        <end position="317"/>
    </location>
</feature>
<proteinExistence type="predicted"/>
<feature type="compositionally biased region" description="Low complexity" evidence="2">
    <location>
        <begin position="341"/>
        <end position="352"/>
    </location>
</feature>
<dbReference type="EMBL" id="JABSTV010001245">
    <property type="protein sequence ID" value="KAH7983492.1"/>
    <property type="molecule type" value="Genomic_DNA"/>
</dbReference>
<protein>
    <recommendedName>
        <fullName evidence="3">CCHC-type domain-containing protein</fullName>
    </recommendedName>
</protein>
<reference evidence="4" key="2">
    <citation type="submission" date="2021-09" db="EMBL/GenBank/DDBJ databases">
        <authorList>
            <person name="Jia N."/>
            <person name="Wang J."/>
            <person name="Shi W."/>
            <person name="Du L."/>
            <person name="Sun Y."/>
            <person name="Zhan W."/>
            <person name="Jiang J."/>
            <person name="Wang Q."/>
            <person name="Zhang B."/>
            <person name="Ji P."/>
            <person name="Sakyi L.B."/>
            <person name="Cui X."/>
            <person name="Yuan T."/>
            <person name="Jiang B."/>
            <person name="Yang W."/>
            <person name="Lam T.T.-Y."/>
            <person name="Chang Q."/>
            <person name="Ding S."/>
            <person name="Wang X."/>
            <person name="Zhu J."/>
            <person name="Ruan X."/>
            <person name="Zhao L."/>
            <person name="Wei J."/>
            <person name="Que T."/>
            <person name="Du C."/>
            <person name="Cheng J."/>
            <person name="Dai P."/>
            <person name="Han X."/>
            <person name="Huang E."/>
            <person name="Gao Y."/>
            <person name="Liu J."/>
            <person name="Shao H."/>
            <person name="Ye R."/>
            <person name="Li L."/>
            <person name="Wei W."/>
            <person name="Wang X."/>
            <person name="Wang C."/>
            <person name="Huo Q."/>
            <person name="Li W."/>
            <person name="Guo W."/>
            <person name="Chen H."/>
            <person name="Chen S."/>
            <person name="Zhou L."/>
            <person name="Zhou L."/>
            <person name="Ni X."/>
            <person name="Tian J."/>
            <person name="Zhou Y."/>
            <person name="Sheng Y."/>
            <person name="Liu T."/>
            <person name="Pan Y."/>
            <person name="Xia L."/>
            <person name="Li J."/>
            <person name="Zhao F."/>
            <person name="Cao W."/>
        </authorList>
    </citation>
    <scope>NUCLEOTIDE SEQUENCE</scope>
    <source>
        <strain evidence="4">Rsan-2018</strain>
        <tissue evidence="4">Larvae</tissue>
    </source>
</reference>
<organism evidence="4 5">
    <name type="scientific">Rhipicephalus sanguineus</name>
    <name type="common">Brown dog tick</name>
    <name type="synonym">Ixodes sanguineus</name>
    <dbReference type="NCBI Taxonomy" id="34632"/>
    <lineage>
        <taxon>Eukaryota</taxon>
        <taxon>Metazoa</taxon>
        <taxon>Ecdysozoa</taxon>
        <taxon>Arthropoda</taxon>
        <taxon>Chelicerata</taxon>
        <taxon>Arachnida</taxon>
        <taxon>Acari</taxon>
        <taxon>Parasitiformes</taxon>
        <taxon>Ixodida</taxon>
        <taxon>Ixodoidea</taxon>
        <taxon>Ixodidae</taxon>
        <taxon>Rhipicephalinae</taxon>
        <taxon>Rhipicephalus</taxon>
        <taxon>Rhipicephalus</taxon>
    </lineage>
</organism>
<keyword evidence="1" id="KW-0862">Zinc</keyword>
<comment type="caution">
    <text evidence="4">The sequence shown here is derived from an EMBL/GenBank/DDBJ whole genome shotgun (WGS) entry which is preliminary data.</text>
</comment>
<dbReference type="PROSITE" id="PS50158">
    <property type="entry name" value="ZF_CCHC"/>
    <property type="match status" value="1"/>
</dbReference>
<keyword evidence="1" id="KW-0479">Metal-binding</keyword>
<dbReference type="GO" id="GO:0008270">
    <property type="term" value="F:zinc ion binding"/>
    <property type="evidence" value="ECO:0007669"/>
    <property type="project" value="UniProtKB-KW"/>
</dbReference>
<feature type="compositionally biased region" description="Basic and acidic residues" evidence="2">
    <location>
        <begin position="386"/>
        <end position="414"/>
    </location>
</feature>
<feature type="domain" description="CCHC-type" evidence="3">
    <location>
        <begin position="242"/>
        <end position="257"/>
    </location>
</feature>
<evidence type="ECO:0000313" key="5">
    <source>
        <dbReference type="Proteomes" id="UP000821837"/>
    </source>
</evidence>
<gene>
    <name evidence="4" type="ORF">HPB52_012344</name>
</gene>
<dbReference type="AlphaFoldDB" id="A0A9D4T9T3"/>
<evidence type="ECO:0000259" key="3">
    <source>
        <dbReference type="PROSITE" id="PS50158"/>
    </source>
</evidence>
<keyword evidence="5" id="KW-1185">Reference proteome</keyword>
<sequence length="597" mass="66211">MATNHSVSIVEGMDINPEEAECSGWIEVLSRKKKLSEKANLHDPATEKGSGYGGLRTAAPSRGVMRRVVKASRIPNLPRDHFKTIVRPRGGLDVRKADLIAFKRALARAASLTTEQTCEDTLCANPFQNILIVATPLENNARAYAKVQQICMGNAVTEIAAYVAASDDTCKGVIRGINPDISEAELTDMIVNRRNPGALGVRRIKKTPRVIVLFDGLKDPQYVLCDGVRYPCSLYRRQVDICYPCGDWGHRAVVCPKGEDQRRCRGCGILTPPEDHHCDPKCAICEGPHLTGDRQCKKRFQVPFIVRQRRRRRRRARQAQLAEGSTDSEAAGGPEGNKPFSSQRGTRSTSRTPTERSRSRSCSRSHSRSRGRPVNKPRSGSGGCDDNARRSRPRERSDSTVRFHESRTWAEKAKMGAQRGAQVTQGNSPEYGKEQSEILALRKENAELKQALQALRSEFELFRNSREPRVAQSPIPVLVGGPNKRKAVSPPAPSERETARSEIPPNQPSKSDPNPQTSLSMINETLNQIREALAIQSNAIEHMDGNLTHLTRRVGILESKMKMVDLSKTIKGRKIQQEPDSEDCNEPADSPLAMLTQ</sequence>
<feature type="region of interest" description="Disordered" evidence="2">
    <location>
        <begin position="36"/>
        <end position="58"/>
    </location>
</feature>
<dbReference type="Proteomes" id="UP000821837">
    <property type="component" value="Chromosome 1"/>
</dbReference>
<feature type="compositionally biased region" description="Polar residues" evidence="2">
    <location>
        <begin position="508"/>
        <end position="519"/>
    </location>
</feature>
<dbReference type="GO" id="GO:0003676">
    <property type="term" value="F:nucleic acid binding"/>
    <property type="evidence" value="ECO:0007669"/>
    <property type="project" value="InterPro"/>
</dbReference>
<feature type="region of interest" description="Disordered" evidence="2">
    <location>
        <begin position="473"/>
        <end position="519"/>
    </location>
</feature>
<accession>A0A9D4T9T3</accession>
<feature type="compositionally biased region" description="Basic residues" evidence="2">
    <location>
        <begin position="359"/>
        <end position="375"/>
    </location>
</feature>
<evidence type="ECO:0000313" key="4">
    <source>
        <dbReference type="EMBL" id="KAH7983492.1"/>
    </source>
</evidence>
<evidence type="ECO:0000256" key="1">
    <source>
        <dbReference type="PROSITE-ProRule" id="PRU00047"/>
    </source>
</evidence>
<name>A0A9D4T9T3_RHISA</name>
<reference evidence="4" key="1">
    <citation type="journal article" date="2020" name="Cell">
        <title>Large-Scale Comparative Analyses of Tick Genomes Elucidate Their Genetic Diversity and Vector Capacities.</title>
        <authorList>
            <consortium name="Tick Genome and Microbiome Consortium (TIGMIC)"/>
            <person name="Jia N."/>
            <person name="Wang J."/>
            <person name="Shi W."/>
            <person name="Du L."/>
            <person name="Sun Y."/>
            <person name="Zhan W."/>
            <person name="Jiang J.F."/>
            <person name="Wang Q."/>
            <person name="Zhang B."/>
            <person name="Ji P."/>
            <person name="Bell-Sakyi L."/>
            <person name="Cui X.M."/>
            <person name="Yuan T.T."/>
            <person name="Jiang B.G."/>
            <person name="Yang W.F."/>
            <person name="Lam T.T."/>
            <person name="Chang Q.C."/>
            <person name="Ding S.J."/>
            <person name="Wang X.J."/>
            <person name="Zhu J.G."/>
            <person name="Ruan X.D."/>
            <person name="Zhao L."/>
            <person name="Wei J.T."/>
            <person name="Ye R.Z."/>
            <person name="Que T.C."/>
            <person name="Du C.H."/>
            <person name="Zhou Y.H."/>
            <person name="Cheng J.X."/>
            <person name="Dai P.F."/>
            <person name="Guo W.B."/>
            <person name="Han X.H."/>
            <person name="Huang E.J."/>
            <person name="Li L.F."/>
            <person name="Wei W."/>
            <person name="Gao Y.C."/>
            <person name="Liu J.Z."/>
            <person name="Shao H.Z."/>
            <person name="Wang X."/>
            <person name="Wang C.C."/>
            <person name="Yang T.C."/>
            <person name="Huo Q.B."/>
            <person name="Li W."/>
            <person name="Chen H.Y."/>
            <person name="Chen S.E."/>
            <person name="Zhou L.G."/>
            <person name="Ni X.B."/>
            <person name="Tian J.H."/>
            <person name="Sheng Y."/>
            <person name="Liu T."/>
            <person name="Pan Y.S."/>
            <person name="Xia L.Y."/>
            <person name="Li J."/>
            <person name="Zhao F."/>
            <person name="Cao W.C."/>
        </authorList>
    </citation>
    <scope>NUCLEOTIDE SEQUENCE</scope>
    <source>
        <strain evidence="4">Rsan-2018</strain>
    </source>
</reference>
<dbReference type="InterPro" id="IPR001878">
    <property type="entry name" value="Znf_CCHC"/>
</dbReference>
<feature type="region of interest" description="Disordered" evidence="2">
    <location>
        <begin position="570"/>
        <end position="597"/>
    </location>
</feature>